<dbReference type="SUPFAM" id="SSF54862">
    <property type="entry name" value="4Fe-4S ferredoxins"/>
    <property type="match status" value="1"/>
</dbReference>
<keyword evidence="5" id="KW-0411">Iron-sulfur</keyword>
<evidence type="ECO:0000256" key="1">
    <source>
        <dbReference type="ARBA" id="ARBA00022485"/>
    </source>
</evidence>
<dbReference type="PANTHER" id="PTHR32479:SF19">
    <property type="entry name" value="ANAEROBIC GLYCEROL-3-PHOSPHATE DEHYDROGENASE SUBUNIT C"/>
    <property type="match status" value="1"/>
</dbReference>
<protein>
    <submittedName>
        <fullName evidence="7">Anaerobic glycerol-3-phosphate dehydrogenase subunit C</fullName>
    </submittedName>
</protein>
<dbReference type="Pfam" id="PF02754">
    <property type="entry name" value="CCG"/>
    <property type="match status" value="2"/>
</dbReference>
<evidence type="ECO:0000256" key="5">
    <source>
        <dbReference type="ARBA" id="ARBA00023014"/>
    </source>
</evidence>
<feature type="domain" description="Cysteine-rich" evidence="6">
    <location>
        <begin position="203"/>
        <end position="288"/>
    </location>
</feature>
<dbReference type="GO" id="GO:0051539">
    <property type="term" value="F:4 iron, 4 sulfur cluster binding"/>
    <property type="evidence" value="ECO:0007669"/>
    <property type="project" value="UniProtKB-KW"/>
</dbReference>
<keyword evidence="2" id="KW-0479">Metal-binding</keyword>
<evidence type="ECO:0000259" key="6">
    <source>
        <dbReference type="Pfam" id="PF02754"/>
    </source>
</evidence>
<keyword evidence="3" id="KW-0677">Repeat</keyword>
<dbReference type="PANTHER" id="PTHR32479">
    <property type="entry name" value="GLYCOLATE OXIDASE IRON-SULFUR SUBUNIT"/>
    <property type="match status" value="1"/>
</dbReference>
<keyword evidence="1" id="KW-0004">4Fe-4S</keyword>
<evidence type="ECO:0000256" key="2">
    <source>
        <dbReference type="ARBA" id="ARBA00022723"/>
    </source>
</evidence>
<evidence type="ECO:0000256" key="4">
    <source>
        <dbReference type="ARBA" id="ARBA00023004"/>
    </source>
</evidence>
<feature type="domain" description="Cysteine-rich" evidence="6">
    <location>
        <begin position="335"/>
        <end position="411"/>
    </location>
</feature>
<dbReference type="GO" id="GO:0016491">
    <property type="term" value="F:oxidoreductase activity"/>
    <property type="evidence" value="ECO:0007669"/>
    <property type="project" value="UniProtKB-ARBA"/>
</dbReference>
<sequence>MTGEGNLEAPIRHPVPWKSADFWDRAQAEGEMTRIYDICQGCRRCFSLCQAFPLLFDAVDATPSGKVEEVAKKVLWDVVDHCYLCDLCYMTKCPYTPPHPFNLDFPHTMLRAKAIQFRAGKTRWRDKLLASTDTLGKLATIPIVVNVVNAVNRPGFTRTVMHHTLGIHRDRLLPAYASPPLRQRVVPNENFTPRPGAHTPGKVALFATCYANFNEPGIGLDLLKILEHNEVPVRWVAQEKCCGMPRLELGDLDGVEILKNQNIPVLDALVQAGYALLAPVPSCVLMFKQELPLLFPEDEAVARVAQAFFDPFEYFMARHGEGLWKTDFSQPLGRVSYHVPCHLRVQNIGLRTRDLLQMIPGTTVTTVERCSGHDGTWGVKVEYFEDSMKIGKPVFNRMKEAKPEVVVSDCPIATRHIVQGMGEAVAQAHPLTLVRRAYGLPEE</sequence>
<evidence type="ECO:0000256" key="3">
    <source>
        <dbReference type="ARBA" id="ARBA00022737"/>
    </source>
</evidence>
<reference evidence="7" key="1">
    <citation type="submission" date="2018-10" db="EMBL/GenBank/DDBJ databases">
        <authorList>
            <person name="Plewniak F."/>
        </authorList>
    </citation>
    <scope>NUCLEOTIDE SEQUENCE</scope>
</reference>
<accession>A0A3P3ZL58</accession>
<keyword evidence="4" id="KW-0408">Iron</keyword>
<dbReference type="EMBL" id="UOYP01000009">
    <property type="protein sequence ID" value="VAY86501.1"/>
    <property type="molecule type" value="Genomic_DNA"/>
</dbReference>
<gene>
    <name evidence="7" type="primary">glpC</name>
    <name evidence="7" type="ORF">CARN8_1060004</name>
</gene>
<dbReference type="InterPro" id="IPR004017">
    <property type="entry name" value="Cys_rich_dom"/>
</dbReference>
<dbReference type="AlphaFoldDB" id="A0A3P3ZL58"/>
<name>A0A3P3ZL58_9ZZZZ</name>
<organism evidence="7">
    <name type="scientific">mine drainage metagenome</name>
    <dbReference type="NCBI Taxonomy" id="410659"/>
    <lineage>
        <taxon>unclassified sequences</taxon>
        <taxon>metagenomes</taxon>
        <taxon>ecological metagenomes</taxon>
    </lineage>
</organism>
<proteinExistence type="predicted"/>
<dbReference type="GO" id="GO:0046872">
    <property type="term" value="F:metal ion binding"/>
    <property type="evidence" value="ECO:0007669"/>
    <property type="project" value="UniProtKB-KW"/>
</dbReference>
<evidence type="ECO:0000313" key="7">
    <source>
        <dbReference type="EMBL" id="VAY86501.1"/>
    </source>
</evidence>